<proteinExistence type="predicted"/>
<reference evidence="1" key="1">
    <citation type="submission" date="2023-01" db="EMBL/GenBank/DDBJ databases">
        <title>Colletotrichum chrysophilum M932 genome sequence.</title>
        <authorList>
            <person name="Baroncelli R."/>
        </authorList>
    </citation>
    <scope>NUCLEOTIDE SEQUENCE</scope>
    <source>
        <strain evidence="1">M932</strain>
    </source>
</reference>
<keyword evidence="2" id="KW-1185">Reference proteome</keyword>
<evidence type="ECO:0000313" key="2">
    <source>
        <dbReference type="Proteomes" id="UP001243330"/>
    </source>
</evidence>
<dbReference type="Proteomes" id="UP001243330">
    <property type="component" value="Unassembled WGS sequence"/>
</dbReference>
<organism evidence="1 2">
    <name type="scientific">Colletotrichum chrysophilum</name>
    <dbReference type="NCBI Taxonomy" id="1836956"/>
    <lineage>
        <taxon>Eukaryota</taxon>
        <taxon>Fungi</taxon>
        <taxon>Dikarya</taxon>
        <taxon>Ascomycota</taxon>
        <taxon>Pezizomycotina</taxon>
        <taxon>Sordariomycetes</taxon>
        <taxon>Hypocreomycetidae</taxon>
        <taxon>Glomerellales</taxon>
        <taxon>Glomerellaceae</taxon>
        <taxon>Colletotrichum</taxon>
        <taxon>Colletotrichum gloeosporioides species complex</taxon>
    </lineage>
</organism>
<dbReference type="AlphaFoldDB" id="A0AAD9A7Z6"/>
<evidence type="ECO:0000313" key="1">
    <source>
        <dbReference type="EMBL" id="KAK1842095.1"/>
    </source>
</evidence>
<comment type="caution">
    <text evidence="1">The sequence shown here is derived from an EMBL/GenBank/DDBJ whole genome shotgun (WGS) entry which is preliminary data.</text>
</comment>
<name>A0AAD9A7Z6_9PEZI</name>
<dbReference type="EMBL" id="JAQOWY010000435">
    <property type="protein sequence ID" value="KAK1842095.1"/>
    <property type="molecule type" value="Genomic_DNA"/>
</dbReference>
<gene>
    <name evidence="1" type="ORF">CCHR01_15272</name>
</gene>
<accession>A0AAD9A7Z6</accession>
<sequence>MGVKVILSCGLVPGRVLCCPSNVRVVFGTGRCSLSGLGSSLSVCTAFPSSPLAAYATSSPTQA</sequence>
<protein>
    <submittedName>
        <fullName evidence="1">Uncharacterized protein</fullName>
    </submittedName>
</protein>